<accession>A0AAW1P8W8</accession>
<dbReference type="Pfam" id="PF02485">
    <property type="entry name" value="Branch"/>
    <property type="match status" value="1"/>
</dbReference>
<evidence type="ECO:0000256" key="3">
    <source>
        <dbReference type="ARBA" id="ARBA00022679"/>
    </source>
</evidence>
<evidence type="ECO:0000256" key="1">
    <source>
        <dbReference type="ARBA" id="ARBA00004606"/>
    </source>
</evidence>
<gene>
    <name evidence="6" type="ORF">WJX72_008462</name>
</gene>
<comment type="caution">
    <text evidence="6">The sequence shown here is derived from an EMBL/GenBank/DDBJ whole genome shotgun (WGS) entry which is preliminary data.</text>
</comment>
<evidence type="ECO:0000256" key="2">
    <source>
        <dbReference type="ARBA" id="ARBA00022676"/>
    </source>
</evidence>
<reference evidence="6 7" key="1">
    <citation type="journal article" date="2024" name="Nat. Commun.">
        <title>Phylogenomics reveals the evolutionary origins of lichenization in chlorophyte algae.</title>
        <authorList>
            <person name="Puginier C."/>
            <person name="Libourel C."/>
            <person name="Otte J."/>
            <person name="Skaloud P."/>
            <person name="Haon M."/>
            <person name="Grisel S."/>
            <person name="Petersen M."/>
            <person name="Berrin J.G."/>
            <person name="Delaux P.M."/>
            <person name="Dal Grande F."/>
            <person name="Keller J."/>
        </authorList>
    </citation>
    <scope>NUCLEOTIDE SEQUENCE [LARGE SCALE GENOMIC DNA]</scope>
    <source>
        <strain evidence="6 7">SAG 2043</strain>
    </source>
</reference>
<evidence type="ECO:0000313" key="6">
    <source>
        <dbReference type="EMBL" id="KAK9804844.1"/>
    </source>
</evidence>
<sequence>MLTKATPHCASSQFTMSTMREALLKEKPYLISSMFSSCEGRAELLDLHTPADHPDACAAALQMPKVALMFLTPSDMPHEEFWGLWIRSAAGLVQVDCVALEVCENGRKLGELQKACLLNRRTGAVEQQHLFTLYVHTSPGHTGFKLGSVFRGHELPKHVLTTRNGHTDHTEATRLLLAAALEDPLNQRFILLNEGSIPLYPPTLVYQQLLGEESSRINACDNDANPNRWSPSMEKHVKKRHWRKHDGWFGLIRKHAQAVVEDIHVYNTFRTFCVTGFDKALDRHRDCWPDEHYVPTLLSVMGFEEETDCKGAVITAEWVTENEDAHVRSSACTHVYR</sequence>
<proteinExistence type="predicted"/>
<dbReference type="Proteomes" id="UP001489004">
    <property type="component" value="Unassembled WGS sequence"/>
</dbReference>
<evidence type="ECO:0000256" key="5">
    <source>
        <dbReference type="ARBA" id="ARBA00023180"/>
    </source>
</evidence>
<keyword evidence="7" id="KW-1185">Reference proteome</keyword>
<keyword evidence="3" id="KW-0808">Transferase</keyword>
<dbReference type="EMBL" id="JALJOR010000017">
    <property type="protein sequence ID" value="KAK9804844.1"/>
    <property type="molecule type" value="Genomic_DNA"/>
</dbReference>
<dbReference type="InterPro" id="IPR044174">
    <property type="entry name" value="BC10-like"/>
</dbReference>
<organism evidence="6 7">
    <name type="scientific">[Myrmecia] bisecta</name>
    <dbReference type="NCBI Taxonomy" id="41462"/>
    <lineage>
        <taxon>Eukaryota</taxon>
        <taxon>Viridiplantae</taxon>
        <taxon>Chlorophyta</taxon>
        <taxon>core chlorophytes</taxon>
        <taxon>Trebouxiophyceae</taxon>
        <taxon>Trebouxiales</taxon>
        <taxon>Trebouxiaceae</taxon>
        <taxon>Myrmecia</taxon>
    </lineage>
</organism>
<name>A0AAW1P8W8_9CHLO</name>
<dbReference type="GO" id="GO:0016020">
    <property type="term" value="C:membrane"/>
    <property type="evidence" value="ECO:0007669"/>
    <property type="project" value="UniProtKB-SubCell"/>
</dbReference>
<dbReference type="InterPro" id="IPR003406">
    <property type="entry name" value="Glyco_trans_14"/>
</dbReference>
<evidence type="ECO:0000313" key="7">
    <source>
        <dbReference type="Proteomes" id="UP001489004"/>
    </source>
</evidence>
<keyword evidence="2" id="KW-0328">Glycosyltransferase</keyword>
<keyword evidence="4" id="KW-0472">Membrane</keyword>
<dbReference type="AlphaFoldDB" id="A0AAW1P8W8"/>
<comment type="subcellular location">
    <subcellularLocation>
        <location evidence="1">Membrane</location>
        <topology evidence="1">Single-pass type II membrane protein</topology>
    </subcellularLocation>
</comment>
<protein>
    <submittedName>
        <fullName evidence="6">Uncharacterized protein</fullName>
    </submittedName>
</protein>
<dbReference type="PANTHER" id="PTHR31042">
    <property type="entry name" value="CORE-2/I-BRANCHING BETA-1,6-N-ACETYLGLUCOSAMINYLTRANSFERASE FAMILY PROTEIN-RELATED"/>
    <property type="match status" value="1"/>
</dbReference>
<dbReference type="PANTHER" id="PTHR31042:SF145">
    <property type="entry name" value="CORE-2_I-BRANCHING BETA-1,6-N-ACETYLGLUCOSAMINYLTRANSFERASE FAMILY PROTEIN"/>
    <property type="match status" value="1"/>
</dbReference>
<dbReference type="GO" id="GO:0016757">
    <property type="term" value="F:glycosyltransferase activity"/>
    <property type="evidence" value="ECO:0007669"/>
    <property type="project" value="UniProtKB-KW"/>
</dbReference>
<keyword evidence="5" id="KW-0325">Glycoprotein</keyword>
<evidence type="ECO:0000256" key="4">
    <source>
        <dbReference type="ARBA" id="ARBA00023136"/>
    </source>
</evidence>